<evidence type="ECO:0000313" key="1">
    <source>
        <dbReference type="EMBL" id="GGP01569.1"/>
    </source>
</evidence>
<gene>
    <name evidence="1" type="ORF">GCM10012278_05330</name>
</gene>
<accession>A0A917ZZ09</accession>
<dbReference type="Proteomes" id="UP000660745">
    <property type="component" value="Unassembled WGS sequence"/>
</dbReference>
<name>A0A917ZZ09_9ACTN</name>
<organism evidence="1 2">
    <name type="scientific">Nonomuraea glycinis</name>
    <dbReference type="NCBI Taxonomy" id="2047744"/>
    <lineage>
        <taxon>Bacteria</taxon>
        <taxon>Bacillati</taxon>
        <taxon>Actinomycetota</taxon>
        <taxon>Actinomycetes</taxon>
        <taxon>Streptosporangiales</taxon>
        <taxon>Streptosporangiaceae</taxon>
        <taxon>Nonomuraea</taxon>
    </lineage>
</organism>
<evidence type="ECO:0000313" key="2">
    <source>
        <dbReference type="Proteomes" id="UP000660745"/>
    </source>
</evidence>
<dbReference type="AlphaFoldDB" id="A0A917ZZ09"/>
<dbReference type="EMBL" id="BMNK01000001">
    <property type="protein sequence ID" value="GGP01569.1"/>
    <property type="molecule type" value="Genomic_DNA"/>
</dbReference>
<keyword evidence="2" id="KW-1185">Reference proteome</keyword>
<sequence>MTTDSGLRLRWEWEPAPSVRAPEYRATWARIEISVGSEQVTLVEDRESGSSRRSIYCPLYPLAEWAAYHWWFLRADARPARNVDVGRPDRYLPRDVRRHSLRGSGDGFLWPDLLIIPEGQSKRLIWQRDHAQPDGQRPIRFLSEGEALVDGAAVELELERLISAVLTRLAEQGVHGTTLEKEWGAVQAAEPDEVEFCLAAARLGLDPYAEAEPYQDLIVRAASELRGNILGDF</sequence>
<comment type="caution">
    <text evidence="1">The sequence shown here is derived from an EMBL/GenBank/DDBJ whole genome shotgun (WGS) entry which is preliminary data.</text>
</comment>
<proteinExistence type="predicted"/>
<reference evidence="1" key="1">
    <citation type="journal article" date="2014" name="Int. J. Syst. Evol. Microbiol.">
        <title>Complete genome sequence of Corynebacterium casei LMG S-19264T (=DSM 44701T), isolated from a smear-ripened cheese.</title>
        <authorList>
            <consortium name="US DOE Joint Genome Institute (JGI-PGF)"/>
            <person name="Walter F."/>
            <person name="Albersmeier A."/>
            <person name="Kalinowski J."/>
            <person name="Ruckert C."/>
        </authorList>
    </citation>
    <scope>NUCLEOTIDE SEQUENCE</scope>
    <source>
        <strain evidence="1">CGMCC 4.7430</strain>
    </source>
</reference>
<protein>
    <submittedName>
        <fullName evidence="1">Uncharacterized protein</fullName>
    </submittedName>
</protein>
<reference evidence="1" key="2">
    <citation type="submission" date="2020-09" db="EMBL/GenBank/DDBJ databases">
        <authorList>
            <person name="Sun Q."/>
            <person name="Zhou Y."/>
        </authorList>
    </citation>
    <scope>NUCLEOTIDE SEQUENCE</scope>
    <source>
        <strain evidence="1">CGMCC 4.7430</strain>
    </source>
</reference>